<keyword evidence="7 9" id="KW-0472">Membrane</keyword>
<dbReference type="PROSITE" id="PS00430">
    <property type="entry name" value="TONB_DEPENDENT_REC_1"/>
    <property type="match status" value="1"/>
</dbReference>
<evidence type="ECO:0000259" key="13">
    <source>
        <dbReference type="Pfam" id="PF00593"/>
    </source>
</evidence>
<feature type="domain" description="TonB-dependent receptor-like beta-barrel" evidence="13">
    <location>
        <begin position="277"/>
        <end position="763"/>
    </location>
</feature>
<evidence type="ECO:0000313" key="15">
    <source>
        <dbReference type="EMBL" id="TGY92360.1"/>
    </source>
</evidence>
<feature type="short sequence motif" description="TonB box" evidence="10">
    <location>
        <begin position="34"/>
        <end position="40"/>
    </location>
</feature>
<comment type="subcellular location">
    <subcellularLocation>
        <location evidence="1 9">Cell outer membrane</location>
        <topology evidence="1 9">Multi-pass membrane protein</topology>
    </subcellularLocation>
</comment>
<dbReference type="Proteomes" id="UP000305451">
    <property type="component" value="Unassembled WGS sequence"/>
</dbReference>
<keyword evidence="15" id="KW-0675">Receptor</keyword>
<evidence type="ECO:0000256" key="12">
    <source>
        <dbReference type="SAM" id="SignalP"/>
    </source>
</evidence>
<dbReference type="AlphaFoldDB" id="A0A4S2H939"/>
<dbReference type="SUPFAM" id="SSF56935">
    <property type="entry name" value="Porins"/>
    <property type="match status" value="1"/>
</dbReference>
<dbReference type="OrthoDB" id="7394476at2"/>
<dbReference type="EMBL" id="SRXV01000003">
    <property type="protein sequence ID" value="TGY92360.1"/>
    <property type="molecule type" value="Genomic_DNA"/>
</dbReference>
<keyword evidence="16" id="KW-1185">Reference proteome</keyword>
<evidence type="ECO:0000256" key="5">
    <source>
        <dbReference type="ARBA" id="ARBA00022729"/>
    </source>
</evidence>
<dbReference type="Pfam" id="PF07715">
    <property type="entry name" value="Plug"/>
    <property type="match status" value="1"/>
</dbReference>
<feature type="signal peptide" evidence="12">
    <location>
        <begin position="1"/>
        <end position="20"/>
    </location>
</feature>
<organism evidence="15 16">
    <name type="scientific">Marinicauda pacifica</name>
    <dbReference type="NCBI Taxonomy" id="1133559"/>
    <lineage>
        <taxon>Bacteria</taxon>
        <taxon>Pseudomonadati</taxon>
        <taxon>Pseudomonadota</taxon>
        <taxon>Alphaproteobacteria</taxon>
        <taxon>Maricaulales</taxon>
        <taxon>Maricaulaceae</taxon>
        <taxon>Marinicauda</taxon>
    </lineage>
</organism>
<keyword evidence="6 10" id="KW-0798">TonB box</keyword>
<comment type="caution">
    <text evidence="15">The sequence shown here is derived from an EMBL/GenBank/DDBJ whole genome shotgun (WGS) entry which is preliminary data.</text>
</comment>
<dbReference type="Gene3D" id="2.40.170.20">
    <property type="entry name" value="TonB-dependent receptor, beta-barrel domain"/>
    <property type="match status" value="1"/>
</dbReference>
<evidence type="ECO:0000256" key="7">
    <source>
        <dbReference type="ARBA" id="ARBA00023136"/>
    </source>
</evidence>
<dbReference type="Gene3D" id="2.170.130.10">
    <property type="entry name" value="TonB-dependent receptor, plug domain"/>
    <property type="match status" value="1"/>
</dbReference>
<sequence length="802" mass="86577">MRTILLAGTAFAALAQPALGQTDTEIQTRPVEDTIIVTGTRGQSRTAIESLAPVDVITADAIDTVVSDELVDSLAALNPAFSVQRLPMADGAIYVRPARLRSLSPDQTLVLVNGKRRHRAALLGGRGAQSADLATVPSFAISRVEVLRDGASAQYGSDAIAGVINIILDETEGLRAFAQTSQYFEGDGQQDQLGAQLGFELGDGGFATATLEYTTAEPTSRSRQRPDAIAFEEATGIQVDDPVQNWGQPEREAVKFAFNAAAPITSAIEFYSHATYAQGQGVSDFNWRNPAFTTAYQTTPLDPDYDLSQIFPAGFSPQFGQEDQDYEVVAGLRGEVLDGLEWDLSAGRGRNEIDYFIYNTINASLGSNSPTSFNAGVLAQEETNFNLDFVYGWDTGRFEAPVSIAFGLEAREETYGIEAGDEASYAVGPLAVEGLPSGSNGFPGYSDLQAGSFSQDSYAGYVDVELPVTERLTVAGALRYEDFSEFGSTTDYKLSGRFAITDALAFRGTVSTGFRAPTPGQIESERTSQGLNSTTLVLVTSGRFSPTGPVADIINARADGPQIRPLDAETSQNYSLGMTYSHDSGLTATVDVYQIDVDDRFSTLGSFTLTDAERAQLAALNVPGGESITQVSFFQNQFDTRTRGIDVVATYGFDLGQGAMSLTGAYSYNETEVTGEAASGVFNDVSRTVFEEGLPQHNVVLTADYMFGRFTLNARARYYGEWTDTDDSADVIFQTFGSEVFVDLGLRADINENFAVRVGAENIFDTYPDESRRQANRGLIYSRNAPYDTDGGKYYLRLEASF</sequence>
<dbReference type="GO" id="GO:0009279">
    <property type="term" value="C:cell outer membrane"/>
    <property type="evidence" value="ECO:0007669"/>
    <property type="project" value="UniProtKB-SubCell"/>
</dbReference>
<evidence type="ECO:0000256" key="6">
    <source>
        <dbReference type="ARBA" id="ARBA00023077"/>
    </source>
</evidence>
<keyword evidence="4 9" id="KW-0812">Transmembrane</keyword>
<dbReference type="InterPro" id="IPR000531">
    <property type="entry name" value="Beta-barrel_TonB"/>
</dbReference>
<name>A0A4S2H939_9PROT</name>
<evidence type="ECO:0000256" key="10">
    <source>
        <dbReference type="PROSITE-ProRule" id="PRU10143"/>
    </source>
</evidence>
<dbReference type="CDD" id="cd01347">
    <property type="entry name" value="ligand_gated_channel"/>
    <property type="match status" value="1"/>
</dbReference>
<dbReference type="PROSITE" id="PS52016">
    <property type="entry name" value="TONB_DEPENDENT_REC_3"/>
    <property type="match status" value="1"/>
</dbReference>
<proteinExistence type="inferred from homology"/>
<dbReference type="InterPro" id="IPR037066">
    <property type="entry name" value="Plug_dom_sf"/>
</dbReference>
<keyword evidence="5 12" id="KW-0732">Signal</keyword>
<evidence type="ECO:0000259" key="14">
    <source>
        <dbReference type="Pfam" id="PF07715"/>
    </source>
</evidence>
<keyword evidence="8 9" id="KW-0998">Cell outer membrane</keyword>
<protein>
    <submittedName>
        <fullName evidence="15">TonB-dependent receptor</fullName>
    </submittedName>
</protein>
<accession>A0A4S2H939</accession>
<evidence type="ECO:0000256" key="8">
    <source>
        <dbReference type="ARBA" id="ARBA00023237"/>
    </source>
</evidence>
<dbReference type="InterPro" id="IPR010916">
    <property type="entry name" value="TonB_box_CS"/>
</dbReference>
<evidence type="ECO:0000256" key="1">
    <source>
        <dbReference type="ARBA" id="ARBA00004571"/>
    </source>
</evidence>
<feature type="domain" description="TonB-dependent receptor plug" evidence="14">
    <location>
        <begin position="49"/>
        <end position="163"/>
    </location>
</feature>
<comment type="similarity">
    <text evidence="9 11">Belongs to the TonB-dependent receptor family.</text>
</comment>
<dbReference type="PANTHER" id="PTHR47234:SF3">
    <property type="entry name" value="SECRETIN_TONB SHORT N-TERMINAL DOMAIN-CONTAINING PROTEIN"/>
    <property type="match status" value="1"/>
</dbReference>
<evidence type="ECO:0000256" key="3">
    <source>
        <dbReference type="ARBA" id="ARBA00022452"/>
    </source>
</evidence>
<feature type="chain" id="PRO_5021023705" evidence="12">
    <location>
        <begin position="21"/>
        <end position="802"/>
    </location>
</feature>
<evidence type="ECO:0000256" key="9">
    <source>
        <dbReference type="PROSITE-ProRule" id="PRU01360"/>
    </source>
</evidence>
<dbReference type="InterPro" id="IPR039426">
    <property type="entry name" value="TonB-dep_rcpt-like"/>
</dbReference>
<reference evidence="15 16" key="1">
    <citation type="journal article" date="2013" name="Int. J. Syst. Evol. Microbiol.">
        <title>Marinicauda pacifica gen. nov., sp. nov., a prosthecate alphaproteobacterium of the family Hyphomonadaceae isolated from deep seawater.</title>
        <authorList>
            <person name="Zhang X.Y."/>
            <person name="Li G.W."/>
            <person name="Wang C.S."/>
            <person name="Zhang Y.J."/>
            <person name="Xu X.W."/>
            <person name="Li H."/>
            <person name="Liu A."/>
            <person name="Liu C."/>
            <person name="Xie B.B."/>
            <person name="Qin Q.L."/>
            <person name="Xu Z."/>
            <person name="Chen X.L."/>
            <person name="Zhou B.C."/>
            <person name="Zhang Y.Z."/>
        </authorList>
    </citation>
    <scope>NUCLEOTIDE SEQUENCE [LARGE SCALE GENOMIC DNA]</scope>
    <source>
        <strain evidence="15 16">P-1 km-3</strain>
    </source>
</reference>
<dbReference type="PANTHER" id="PTHR47234">
    <property type="match status" value="1"/>
</dbReference>
<dbReference type="InterPro" id="IPR012910">
    <property type="entry name" value="Plug_dom"/>
</dbReference>
<evidence type="ECO:0000256" key="11">
    <source>
        <dbReference type="RuleBase" id="RU003357"/>
    </source>
</evidence>
<dbReference type="Pfam" id="PF00593">
    <property type="entry name" value="TonB_dep_Rec_b-barrel"/>
    <property type="match status" value="1"/>
</dbReference>
<dbReference type="InterPro" id="IPR036942">
    <property type="entry name" value="Beta-barrel_TonB_sf"/>
</dbReference>
<keyword evidence="3 9" id="KW-1134">Transmembrane beta strand</keyword>
<keyword evidence="2 9" id="KW-0813">Transport</keyword>
<evidence type="ECO:0000256" key="4">
    <source>
        <dbReference type="ARBA" id="ARBA00022692"/>
    </source>
</evidence>
<gene>
    <name evidence="15" type="ORF">E5162_11990</name>
</gene>
<dbReference type="RefSeq" id="WP_135945494.1">
    <property type="nucleotide sequence ID" value="NZ_BMEI01000003.1"/>
</dbReference>
<evidence type="ECO:0000256" key="2">
    <source>
        <dbReference type="ARBA" id="ARBA00022448"/>
    </source>
</evidence>
<evidence type="ECO:0000313" key="16">
    <source>
        <dbReference type="Proteomes" id="UP000305451"/>
    </source>
</evidence>